<accession>A0A164N8D4</accession>
<proteinExistence type="predicted"/>
<keyword evidence="2" id="KW-1185">Reference proteome</keyword>
<name>A0A164N8D4_9AGAM</name>
<evidence type="ECO:0000313" key="1">
    <source>
        <dbReference type="EMBL" id="KZS87450.1"/>
    </source>
</evidence>
<gene>
    <name evidence="1" type="ORF">SISNIDRAFT_491021</name>
</gene>
<dbReference type="STRING" id="1314777.A0A164N8D4"/>
<dbReference type="Proteomes" id="UP000076722">
    <property type="component" value="Unassembled WGS sequence"/>
</dbReference>
<reference evidence="1 2" key="1">
    <citation type="journal article" date="2016" name="Mol. Biol. Evol.">
        <title>Comparative Genomics of Early-Diverging Mushroom-Forming Fungi Provides Insights into the Origins of Lignocellulose Decay Capabilities.</title>
        <authorList>
            <person name="Nagy L.G."/>
            <person name="Riley R."/>
            <person name="Tritt A."/>
            <person name="Adam C."/>
            <person name="Daum C."/>
            <person name="Floudas D."/>
            <person name="Sun H."/>
            <person name="Yadav J.S."/>
            <person name="Pangilinan J."/>
            <person name="Larsson K.H."/>
            <person name="Matsuura K."/>
            <person name="Barry K."/>
            <person name="Labutti K."/>
            <person name="Kuo R."/>
            <person name="Ohm R.A."/>
            <person name="Bhattacharya S.S."/>
            <person name="Shirouzu T."/>
            <person name="Yoshinaga Y."/>
            <person name="Martin F.M."/>
            <person name="Grigoriev I.V."/>
            <person name="Hibbett D.S."/>
        </authorList>
    </citation>
    <scope>NUCLEOTIDE SEQUENCE [LARGE SCALE GENOMIC DNA]</scope>
    <source>
        <strain evidence="1 2">HHB9708</strain>
    </source>
</reference>
<organism evidence="1 2">
    <name type="scientific">Sistotremastrum niveocremeum HHB9708</name>
    <dbReference type="NCBI Taxonomy" id="1314777"/>
    <lineage>
        <taxon>Eukaryota</taxon>
        <taxon>Fungi</taxon>
        <taxon>Dikarya</taxon>
        <taxon>Basidiomycota</taxon>
        <taxon>Agaricomycotina</taxon>
        <taxon>Agaricomycetes</taxon>
        <taxon>Sistotremastrales</taxon>
        <taxon>Sistotremastraceae</taxon>
        <taxon>Sertulicium</taxon>
        <taxon>Sertulicium niveocremeum</taxon>
    </lineage>
</organism>
<dbReference type="AlphaFoldDB" id="A0A164N8D4"/>
<evidence type="ECO:0000313" key="2">
    <source>
        <dbReference type="Proteomes" id="UP000076722"/>
    </source>
</evidence>
<dbReference type="EMBL" id="KV419449">
    <property type="protein sequence ID" value="KZS87450.1"/>
    <property type="molecule type" value="Genomic_DNA"/>
</dbReference>
<protein>
    <submittedName>
        <fullName evidence="1">Uncharacterized protein</fullName>
    </submittedName>
</protein>
<sequence>MAYSQLSKKLFLQRHGQFPFEITLAKRSTLNTPHPPIFYDPLPEDRQAVVASNRLTFSFPWNGASAIRKCASEGVVVPGLKEVTILGHDENDDPTICEQLLSPLLNLLGMRMFLHACSSIGPNITTFTLDLSSIGGPPDSHLHTEVLRKLVQFPALTDLSIGGVVGDPCPHHELEGITFPEVSTLRLFDSEPNALQSLLRRLDLPKLQDLHLPVYENELPFDHRDIWDYPWQRIYEPFVDSSKTNSSHVAVTFGHRQHELEIRHQDPATFPTIHLSFSIPLNTSPDSEFVSQTELVGHTLLAMAGLPLIPFDQVQSFSISSQLECDWEPFPDEEFCVTLFTQLRALRSLSVTRMGVTPLLRCLTEHPVCTSLDNLSFEDSFVNARFLRSLKFQRQRYRVPITNVDLFGCNKLNLSRGW</sequence>